<accession>A0A6M4MBK4</accession>
<reference evidence="3" key="1">
    <citation type="submission" date="2014-12" db="EMBL/GenBank/DDBJ databases">
        <title>Complete genome sequence of a multi-drug resistant Klebsiella pneumoniae.</title>
        <authorList>
            <person name="Hua X."/>
            <person name="Chen Q."/>
            <person name="Li X."/>
            <person name="Feng Y."/>
            <person name="Ruan Z."/>
            <person name="Yu Y."/>
        </authorList>
    </citation>
    <scope>NUCLEOTIDE SEQUENCE [LARGE SCALE GENOMIC DNA]</scope>
    <source>
        <strain evidence="3">5.12</strain>
    </source>
</reference>
<gene>
    <name evidence="2" type="ORF">CA267_006965</name>
</gene>
<dbReference type="RefSeq" id="WP_075609956.1">
    <property type="nucleotide sequence ID" value="NZ_CP052766.1"/>
</dbReference>
<keyword evidence="3" id="KW-1185">Reference proteome</keyword>
<dbReference type="InterPro" id="IPR029058">
    <property type="entry name" value="AB_hydrolase_fold"/>
</dbReference>
<dbReference type="GO" id="GO:0016787">
    <property type="term" value="F:hydrolase activity"/>
    <property type="evidence" value="ECO:0007669"/>
    <property type="project" value="UniProtKB-KW"/>
</dbReference>
<dbReference type="InterPro" id="IPR022742">
    <property type="entry name" value="Hydrolase_4"/>
</dbReference>
<dbReference type="InterPro" id="IPR051044">
    <property type="entry name" value="MAG_DAG_Lipase"/>
</dbReference>
<dbReference type="PANTHER" id="PTHR11614">
    <property type="entry name" value="PHOSPHOLIPASE-RELATED"/>
    <property type="match status" value="1"/>
</dbReference>
<dbReference type="Gene3D" id="3.40.50.1820">
    <property type="entry name" value="alpha/beta hydrolase"/>
    <property type="match status" value="1"/>
</dbReference>
<protein>
    <submittedName>
        <fullName evidence="2">Alpha/beta fold hydrolase</fullName>
    </submittedName>
</protein>
<evidence type="ECO:0000313" key="3">
    <source>
        <dbReference type="Proteomes" id="UP000219285"/>
    </source>
</evidence>
<sequence>MNWKFTRESQLAHALVSEINPFWSEQVTTGQFTGKHNVKVHYAWCMPLHPRSAVVVSSGRIEALLKYKEVIYDFWRNDVAVFILDHRGQGQSGRMTEDPHQGYVADFEDYVDDLLYFVQQIVQPCIAVDGRGPLPLHLLCHSMGSAIGALAILREPTLFQRAVFCSPMFGIRPPLPHWFAEMVIGASRAVNSLSRLPAAYFFRQKGYHAVAFDDNRLTHSNIRYQLFRELYEQQPELQLGGVTTQWLYAAYLAIAAIEKRAADITLPVLVLSASEDKVVDNVRQKRIAAKFGDCQYEVVHGAFHELLIESDEYRDKALCKILTFLS</sequence>
<reference evidence="2 3" key="2">
    <citation type="submission" date="2020-04" db="EMBL/GenBank/DDBJ databases">
        <title>Complete genome sequence of Alteromonas pelagimontana 5.12T.</title>
        <authorList>
            <person name="Sinha R.K."/>
            <person name="Krishnan K.P."/>
            <person name="Kurian J.P."/>
        </authorList>
    </citation>
    <scope>NUCLEOTIDE SEQUENCE [LARGE SCALE GENOMIC DNA]</scope>
    <source>
        <strain evidence="2 3">5.12</strain>
    </source>
</reference>
<name>A0A6M4MBK4_9ALTE</name>
<dbReference type="EMBL" id="CP052766">
    <property type="protein sequence ID" value="QJR80533.1"/>
    <property type="molecule type" value="Genomic_DNA"/>
</dbReference>
<dbReference type="KEGG" id="apel:CA267_006965"/>
<keyword evidence="2" id="KW-0378">Hydrolase</keyword>
<dbReference type="SUPFAM" id="SSF53474">
    <property type="entry name" value="alpha/beta-Hydrolases"/>
    <property type="match status" value="1"/>
</dbReference>
<dbReference type="Pfam" id="PF12146">
    <property type="entry name" value="Hydrolase_4"/>
    <property type="match status" value="1"/>
</dbReference>
<evidence type="ECO:0000313" key="2">
    <source>
        <dbReference type="EMBL" id="QJR80533.1"/>
    </source>
</evidence>
<dbReference type="Proteomes" id="UP000219285">
    <property type="component" value="Chromosome"/>
</dbReference>
<feature type="domain" description="Serine aminopeptidase S33" evidence="1">
    <location>
        <begin position="49"/>
        <end position="311"/>
    </location>
</feature>
<dbReference type="OrthoDB" id="9788260at2"/>
<evidence type="ECO:0000259" key="1">
    <source>
        <dbReference type="Pfam" id="PF12146"/>
    </source>
</evidence>
<dbReference type="AlphaFoldDB" id="A0A6M4MBK4"/>
<organism evidence="2 3">
    <name type="scientific">Alteromonas pelagimontana</name>
    <dbReference type="NCBI Taxonomy" id="1858656"/>
    <lineage>
        <taxon>Bacteria</taxon>
        <taxon>Pseudomonadati</taxon>
        <taxon>Pseudomonadota</taxon>
        <taxon>Gammaproteobacteria</taxon>
        <taxon>Alteromonadales</taxon>
        <taxon>Alteromonadaceae</taxon>
        <taxon>Alteromonas/Salinimonas group</taxon>
        <taxon>Alteromonas</taxon>
    </lineage>
</organism>
<proteinExistence type="predicted"/>